<dbReference type="PROSITE" id="PS51782">
    <property type="entry name" value="LYSM"/>
    <property type="match status" value="1"/>
</dbReference>
<evidence type="ECO:0000313" key="5">
    <source>
        <dbReference type="WBParaSite" id="BXY_0863600.1"/>
    </source>
</evidence>
<dbReference type="InterPro" id="IPR018392">
    <property type="entry name" value="LysM"/>
</dbReference>
<dbReference type="Gene3D" id="3.10.350.10">
    <property type="entry name" value="LysM domain"/>
    <property type="match status" value="1"/>
</dbReference>
<keyword evidence="2" id="KW-0732">Signal</keyword>
<reference evidence="5" key="1">
    <citation type="submission" date="2016-11" db="UniProtKB">
        <authorList>
            <consortium name="WormBaseParasite"/>
        </authorList>
    </citation>
    <scope>IDENTIFICATION</scope>
</reference>
<dbReference type="Pfam" id="PF01476">
    <property type="entry name" value="LysM"/>
    <property type="match status" value="1"/>
</dbReference>
<dbReference type="WBParaSite" id="BXY_0863600.1">
    <property type="protein sequence ID" value="BXY_0863600.1"/>
    <property type="gene ID" value="BXY_0863600"/>
</dbReference>
<feature type="chain" id="PRO_5009305553" evidence="2">
    <location>
        <begin position="21"/>
        <end position="125"/>
    </location>
</feature>
<evidence type="ECO:0000256" key="1">
    <source>
        <dbReference type="SAM" id="MobiDB-lite"/>
    </source>
</evidence>
<proteinExistence type="predicted"/>
<dbReference type="Proteomes" id="UP000095284">
    <property type="component" value="Unplaced"/>
</dbReference>
<accession>A0A1I7S6J8</accession>
<dbReference type="InterPro" id="IPR036779">
    <property type="entry name" value="LysM_dom_sf"/>
</dbReference>
<dbReference type="AlphaFoldDB" id="A0A1I7S6J8"/>
<feature type="signal peptide" evidence="2">
    <location>
        <begin position="1"/>
        <end position="20"/>
    </location>
</feature>
<feature type="domain" description="LysM" evidence="3">
    <location>
        <begin position="25"/>
        <end position="69"/>
    </location>
</feature>
<evidence type="ECO:0000259" key="3">
    <source>
        <dbReference type="PROSITE" id="PS51782"/>
    </source>
</evidence>
<dbReference type="SMART" id="SM00257">
    <property type="entry name" value="LysM"/>
    <property type="match status" value="1"/>
</dbReference>
<name>A0A1I7S6J8_BURXY</name>
<protein>
    <submittedName>
        <fullName evidence="5">LysM domain-containing protein</fullName>
    </submittedName>
</protein>
<feature type="region of interest" description="Disordered" evidence="1">
    <location>
        <begin position="69"/>
        <end position="89"/>
    </location>
</feature>
<evidence type="ECO:0000313" key="4">
    <source>
        <dbReference type="Proteomes" id="UP000095284"/>
    </source>
</evidence>
<feature type="compositionally biased region" description="Low complexity" evidence="1">
    <location>
        <begin position="75"/>
        <end position="84"/>
    </location>
</feature>
<organism evidence="4 5">
    <name type="scientific">Bursaphelenchus xylophilus</name>
    <name type="common">Pinewood nematode worm</name>
    <name type="synonym">Aphelenchoides xylophilus</name>
    <dbReference type="NCBI Taxonomy" id="6326"/>
    <lineage>
        <taxon>Eukaryota</taxon>
        <taxon>Metazoa</taxon>
        <taxon>Ecdysozoa</taxon>
        <taxon>Nematoda</taxon>
        <taxon>Chromadorea</taxon>
        <taxon>Rhabditida</taxon>
        <taxon>Tylenchina</taxon>
        <taxon>Tylenchomorpha</taxon>
        <taxon>Aphelenchoidea</taxon>
        <taxon>Aphelenchoididae</taxon>
        <taxon>Bursaphelenchus</taxon>
    </lineage>
</organism>
<sequence length="125" mass="14159">MAFHRIFSFLLIVLFNSCNCQNCLTEHIVQPNEDCPKIWEAYGLTEEQFSLINHDANCESLEPGTTICVKEKPHSSTPPTSTTTREPEKKNVLESIISDVFGEDRKVPEPHAPLLYHPFPDFAAD</sequence>
<dbReference type="SUPFAM" id="SSF54106">
    <property type="entry name" value="LysM domain"/>
    <property type="match status" value="1"/>
</dbReference>
<evidence type="ECO:0000256" key="2">
    <source>
        <dbReference type="SAM" id="SignalP"/>
    </source>
</evidence>